<dbReference type="EMBL" id="SDKK01000015">
    <property type="protein sequence ID" value="TYC54940.1"/>
    <property type="molecule type" value="Genomic_DNA"/>
</dbReference>
<gene>
    <name evidence="1" type="ORF">ETQ85_15920</name>
</gene>
<dbReference type="Proteomes" id="UP000389128">
    <property type="component" value="Unassembled WGS sequence"/>
</dbReference>
<evidence type="ECO:0000313" key="2">
    <source>
        <dbReference type="Proteomes" id="UP000389128"/>
    </source>
</evidence>
<organism evidence="1 2">
    <name type="scientific">Zoogloea oleivorans</name>
    <dbReference type="NCBI Taxonomy" id="1552750"/>
    <lineage>
        <taxon>Bacteria</taxon>
        <taxon>Pseudomonadati</taxon>
        <taxon>Pseudomonadota</taxon>
        <taxon>Betaproteobacteria</taxon>
        <taxon>Rhodocyclales</taxon>
        <taxon>Zoogloeaceae</taxon>
        <taxon>Zoogloea</taxon>
    </lineage>
</organism>
<dbReference type="OrthoDB" id="8907064at2"/>
<dbReference type="AlphaFoldDB" id="A0A6C2CKW8"/>
<keyword evidence="2" id="KW-1185">Reference proteome</keyword>
<reference evidence="1 2" key="1">
    <citation type="submission" date="2019-01" db="EMBL/GenBank/DDBJ databases">
        <title>Zoogloea oleivorans genome sequencing and assembly.</title>
        <authorList>
            <person name="Tancsics A."/>
            <person name="Farkas M."/>
            <person name="Kriszt B."/>
            <person name="Maroti G."/>
            <person name="Horvath B."/>
        </authorList>
    </citation>
    <scope>NUCLEOTIDE SEQUENCE [LARGE SCALE GENOMIC DNA]</scope>
    <source>
        <strain evidence="1 2">Buc</strain>
    </source>
</reference>
<dbReference type="RefSeq" id="WP_148580072.1">
    <property type="nucleotide sequence ID" value="NZ_SDKK01000015.1"/>
</dbReference>
<comment type="caution">
    <text evidence="1">The sequence shown here is derived from an EMBL/GenBank/DDBJ whole genome shotgun (WGS) entry which is preliminary data.</text>
</comment>
<accession>A0A6C2CKW8</accession>
<sequence length="134" mass="14328">MQATLRRLAKEGAGAGHIADAAVTLWRGVDATLSPIIGRRGVAALYKRSLYLIRSDYPWLTGVHQATVREGEFAPLHTMLSQQTSATAAAANNALLQMFLDLLGRLIGTSLAERLLPSMRDTPNSGDAAQDTSP</sequence>
<proteinExistence type="predicted"/>
<protein>
    <submittedName>
        <fullName evidence="1">Uncharacterized protein</fullName>
    </submittedName>
</protein>
<name>A0A6C2CKW8_9RHOO</name>
<evidence type="ECO:0000313" key="1">
    <source>
        <dbReference type="EMBL" id="TYC54940.1"/>
    </source>
</evidence>